<dbReference type="OrthoDB" id="9761717at2"/>
<proteinExistence type="predicted"/>
<evidence type="ECO:0000313" key="1">
    <source>
        <dbReference type="EMBL" id="KIQ65821.1"/>
    </source>
</evidence>
<dbReference type="EMBL" id="JXZB01000002">
    <property type="protein sequence ID" value="KIQ65821.1"/>
    <property type="molecule type" value="Genomic_DNA"/>
</dbReference>
<reference evidence="1 2" key="1">
    <citation type="submission" date="2015-02" db="EMBL/GenBank/DDBJ databases">
        <title>Draft genome sequence of Kitasatospora griseola MF730-N6, a bafilomycin, terpentecin and satosporin producer.</title>
        <authorList>
            <person name="Arens J.C."/>
            <person name="Haltli B."/>
            <person name="Kerr R.G."/>
        </authorList>
    </citation>
    <scope>NUCLEOTIDE SEQUENCE [LARGE SCALE GENOMIC DNA]</scope>
    <source>
        <strain evidence="1 2">MF730-N6</strain>
    </source>
</reference>
<evidence type="ECO:0000313" key="2">
    <source>
        <dbReference type="Proteomes" id="UP000032066"/>
    </source>
</evidence>
<organism evidence="1 2">
    <name type="scientific">Kitasatospora griseola</name>
    <name type="common">Streptomyces griseolosporeus</name>
    <dbReference type="NCBI Taxonomy" id="2064"/>
    <lineage>
        <taxon>Bacteria</taxon>
        <taxon>Bacillati</taxon>
        <taxon>Actinomycetota</taxon>
        <taxon>Actinomycetes</taxon>
        <taxon>Kitasatosporales</taxon>
        <taxon>Streptomycetaceae</taxon>
        <taxon>Kitasatospora</taxon>
    </lineage>
</organism>
<sequence length="122" mass="13718">MLSTWAAGGERWGEDGQRLLGTADALCRKLTNFLLTVEAGGDPAAAFKELASLLPAYSQRIYQAAQEIRDKARWPDADQDERIRRRMRGRIDRWTNDDQTALLVRQAVNQGLIDADHAPPRT</sequence>
<dbReference type="Proteomes" id="UP000032066">
    <property type="component" value="Unassembled WGS sequence"/>
</dbReference>
<comment type="caution">
    <text evidence="1">The sequence shown here is derived from an EMBL/GenBank/DDBJ whole genome shotgun (WGS) entry which is preliminary data.</text>
</comment>
<accession>A0A0D0P2I3</accession>
<dbReference type="PATRIC" id="fig|2064.6.peg.4079"/>
<dbReference type="RefSeq" id="WP_043912198.1">
    <property type="nucleotide sequence ID" value="NZ_JXZB01000002.1"/>
</dbReference>
<dbReference type="AlphaFoldDB" id="A0A0D0P2I3"/>
<name>A0A0D0P2I3_KITGR</name>
<keyword evidence="2" id="KW-1185">Reference proteome</keyword>
<gene>
    <name evidence="1" type="ORF">TR51_18980</name>
</gene>
<protein>
    <submittedName>
        <fullName evidence="1">Uncharacterized protein</fullName>
    </submittedName>
</protein>